<dbReference type="SUPFAM" id="SSF144010">
    <property type="entry name" value="CofE-like"/>
    <property type="match status" value="1"/>
</dbReference>
<dbReference type="AlphaFoldDB" id="A0A7C3YZE3"/>
<dbReference type="InterPro" id="IPR002847">
    <property type="entry name" value="F420-0_gamma-glut_ligase-dom"/>
</dbReference>
<feature type="domain" description="Coenzyme F420:L-glutamate ligase-like" evidence="1">
    <location>
        <begin position="20"/>
        <end position="170"/>
    </location>
</feature>
<name>A0A7C3YZE3_UNCW3</name>
<dbReference type="Pfam" id="PF01996">
    <property type="entry name" value="F420_ligase"/>
    <property type="match status" value="1"/>
</dbReference>
<protein>
    <recommendedName>
        <fullName evidence="1">Coenzyme F420:L-glutamate ligase-like domain-containing protein</fullName>
    </recommendedName>
</protein>
<evidence type="ECO:0000313" key="2">
    <source>
        <dbReference type="EMBL" id="HGE98797.1"/>
    </source>
</evidence>
<proteinExistence type="predicted"/>
<dbReference type="Gene3D" id="3.30.1330.100">
    <property type="entry name" value="CofE-like"/>
    <property type="match status" value="1"/>
</dbReference>
<gene>
    <name evidence="2" type="ORF">ENX07_01825</name>
</gene>
<reference evidence="2" key="1">
    <citation type="journal article" date="2020" name="mSystems">
        <title>Genome- and Community-Level Interaction Insights into Carbon Utilization and Element Cycling Functions of Hydrothermarchaeota in Hydrothermal Sediment.</title>
        <authorList>
            <person name="Zhou Z."/>
            <person name="Liu Y."/>
            <person name="Xu W."/>
            <person name="Pan J."/>
            <person name="Luo Z.H."/>
            <person name="Li M."/>
        </authorList>
    </citation>
    <scope>NUCLEOTIDE SEQUENCE [LARGE SCALE GENOMIC DNA]</scope>
    <source>
        <strain evidence="2">SpSt-906</strain>
    </source>
</reference>
<evidence type="ECO:0000259" key="1">
    <source>
        <dbReference type="Pfam" id="PF01996"/>
    </source>
</evidence>
<sequence length="228" mass="25496">MKRFEAIREIEGRRFERILVKTHILTSRDEIGEVVKRYAGKLLQPGDIITISESAVAITQGRAIPTEKLKPRLLARLLWRFVRKVPYGIGLRNPYSMECAIREVGEIRIIIASFIAAFTKLIGRRGDFYRIAGKQAAMIDAPHTSGVKEYYECVIMGPKEPDAVARRVKKVTGFETAIMDVNDIGGSWVVGASSGIDKKLVEEVMRDNPAGQGDSLTPIVIIREVKEK</sequence>
<comment type="caution">
    <text evidence="2">The sequence shown here is derived from an EMBL/GenBank/DDBJ whole genome shotgun (WGS) entry which is preliminary data.</text>
</comment>
<accession>A0A7C3YZE3</accession>
<dbReference type="EMBL" id="DTMQ01000011">
    <property type="protein sequence ID" value="HGE98797.1"/>
    <property type="molecule type" value="Genomic_DNA"/>
</dbReference>
<organism evidence="2">
    <name type="scientific">candidate division WOR-3 bacterium</name>
    <dbReference type="NCBI Taxonomy" id="2052148"/>
    <lineage>
        <taxon>Bacteria</taxon>
        <taxon>Bacteria division WOR-3</taxon>
    </lineage>
</organism>